<organism evidence="3 4">
    <name type="scientific">Metapseudomonas otitidis</name>
    <dbReference type="NCBI Taxonomy" id="319939"/>
    <lineage>
        <taxon>Bacteria</taxon>
        <taxon>Pseudomonadati</taxon>
        <taxon>Pseudomonadota</taxon>
        <taxon>Gammaproteobacteria</taxon>
        <taxon>Pseudomonadales</taxon>
        <taxon>Pseudomonadaceae</taxon>
        <taxon>Metapseudomonas</taxon>
    </lineage>
</organism>
<feature type="region of interest" description="Disordered" evidence="1">
    <location>
        <begin position="131"/>
        <end position="158"/>
    </location>
</feature>
<name>A0ABU3Y0T4_9GAMM</name>
<keyword evidence="4" id="KW-1185">Reference proteome</keyword>
<keyword evidence="2" id="KW-0732">Signal</keyword>
<feature type="compositionally biased region" description="Basic and acidic residues" evidence="1">
    <location>
        <begin position="419"/>
        <end position="434"/>
    </location>
</feature>
<accession>A0ABU3Y0T4</accession>
<feature type="compositionally biased region" description="Polar residues" evidence="1">
    <location>
        <begin position="435"/>
        <end position="445"/>
    </location>
</feature>
<dbReference type="SUPFAM" id="SSF56935">
    <property type="entry name" value="Porins"/>
    <property type="match status" value="1"/>
</dbReference>
<evidence type="ECO:0000256" key="2">
    <source>
        <dbReference type="SAM" id="SignalP"/>
    </source>
</evidence>
<feature type="compositionally biased region" description="Acidic residues" evidence="1">
    <location>
        <begin position="142"/>
        <end position="158"/>
    </location>
</feature>
<feature type="chain" id="PRO_5045213777" description="DUF560 domain-containing protein" evidence="2">
    <location>
        <begin position="22"/>
        <end position="445"/>
    </location>
</feature>
<dbReference type="EMBL" id="JAWJUL010000246">
    <property type="protein sequence ID" value="MDV3443763.1"/>
    <property type="molecule type" value="Genomic_DNA"/>
</dbReference>
<dbReference type="Gene3D" id="2.40.160.10">
    <property type="entry name" value="Porin"/>
    <property type="match status" value="1"/>
</dbReference>
<evidence type="ECO:0000256" key="1">
    <source>
        <dbReference type="SAM" id="MobiDB-lite"/>
    </source>
</evidence>
<feature type="compositionally biased region" description="Acidic residues" evidence="1">
    <location>
        <begin position="172"/>
        <end position="189"/>
    </location>
</feature>
<feature type="region of interest" description="Disordered" evidence="1">
    <location>
        <begin position="419"/>
        <end position="445"/>
    </location>
</feature>
<evidence type="ECO:0000313" key="3">
    <source>
        <dbReference type="EMBL" id="MDV3443763.1"/>
    </source>
</evidence>
<evidence type="ECO:0000313" key="4">
    <source>
        <dbReference type="Proteomes" id="UP001273935"/>
    </source>
</evidence>
<comment type="caution">
    <text evidence="3">The sequence shown here is derived from an EMBL/GenBank/DDBJ whole genome shotgun (WGS) entry which is preliminary data.</text>
</comment>
<dbReference type="Proteomes" id="UP001273935">
    <property type="component" value="Unassembled WGS sequence"/>
</dbReference>
<proteinExistence type="predicted"/>
<evidence type="ECO:0008006" key="5">
    <source>
        <dbReference type="Google" id="ProtNLM"/>
    </source>
</evidence>
<protein>
    <recommendedName>
        <fullName evidence="5">DUF560 domain-containing protein</fullName>
    </recommendedName>
</protein>
<reference evidence="3 4" key="1">
    <citation type="submission" date="2023-10" db="EMBL/GenBank/DDBJ databases">
        <title>Pseudomonas otitidis isolated from a paediatric patient with cystic fibrosis in Chile.</title>
        <authorList>
            <person name="Amsteins-Romero L."/>
            <person name="Opazo-Capurro A."/>
            <person name="Matus-Kohler M."/>
            <person name="Gonzalez-Rocha G."/>
        </authorList>
    </citation>
    <scope>NUCLEOTIDE SEQUENCE [LARGE SCALE GENOMIC DNA]</scope>
    <source>
        <strain evidence="3 4">P-714</strain>
    </source>
</reference>
<sequence length="445" mass="49740">MKLNGLTAVMLLAGLPLCSIASPYQTLARDAESSARWGLLGSAAEQYRAILADPSLSASHPRARLALAKVYADALDYPAAKAELARLKQDAPDSAEAKEGAKLAKRIAKKLKTHTFGGRVAVARVHDTDTANASAGMTQDPSFDDEDDEDMDDMAFEDDDSLDDLLDDIDLDEDDLADDGEDEDEDDDTAPTPVAKPKSTVHDNRWQAAGSLRYGYGFDDRGSRWNLGANIAQARQDDRDELNRQTWAVSTGPTFVIPAWRLKINAAVTYLQLYKDHQYDLSSTIWSLGASHKLNRVLELYTRYNYENRGLENDSPLDIEVDTFKVGTRFKPTGKDSFDLSYSPKVEDNDKRNKDKEQEGWKISYARKLPWDSFASVAYSRRHTDFKHDPSGKEEDETKHVVTLGHKLTKDLVMTVSYEHKDKDSNLPGRDKNNESTSLGLSYKF</sequence>
<gene>
    <name evidence="3" type="ORF">R0G64_30555</name>
</gene>
<feature type="region of interest" description="Disordered" evidence="1">
    <location>
        <begin position="172"/>
        <end position="202"/>
    </location>
</feature>
<dbReference type="RefSeq" id="WP_317234779.1">
    <property type="nucleotide sequence ID" value="NZ_JAWJUL010000246.1"/>
</dbReference>
<feature type="signal peptide" evidence="2">
    <location>
        <begin position="1"/>
        <end position="21"/>
    </location>
</feature>
<dbReference type="InterPro" id="IPR023614">
    <property type="entry name" value="Porin_dom_sf"/>
</dbReference>
<feature type="compositionally biased region" description="Polar residues" evidence="1">
    <location>
        <begin position="131"/>
        <end position="141"/>
    </location>
</feature>